<evidence type="ECO:0000313" key="9">
    <source>
        <dbReference type="EMBL" id="PQO27538.1"/>
    </source>
</evidence>
<feature type="compositionally biased region" description="Polar residues" evidence="6">
    <location>
        <begin position="303"/>
        <end position="328"/>
    </location>
</feature>
<gene>
    <name evidence="9" type="ORF">C5Y96_18590</name>
</gene>
<comment type="caution">
    <text evidence="9">The sequence shown here is derived from an EMBL/GenBank/DDBJ whole genome shotgun (WGS) entry which is preliminary data.</text>
</comment>
<dbReference type="RefSeq" id="WP_105356402.1">
    <property type="nucleotide sequence ID" value="NZ_PUIA01000057.1"/>
</dbReference>
<dbReference type="EMBL" id="PUIA01000057">
    <property type="protein sequence ID" value="PQO27538.1"/>
    <property type="molecule type" value="Genomic_DNA"/>
</dbReference>
<dbReference type="Gene3D" id="1.20.81.30">
    <property type="entry name" value="Type II secretion system (T2SS), domain F"/>
    <property type="match status" value="1"/>
</dbReference>
<feature type="domain" description="Type II secretion system protein GspF" evidence="8">
    <location>
        <begin position="156"/>
        <end position="282"/>
    </location>
</feature>
<organism evidence="9 10">
    <name type="scientific">Blastopirellula marina</name>
    <dbReference type="NCBI Taxonomy" id="124"/>
    <lineage>
        <taxon>Bacteria</taxon>
        <taxon>Pseudomonadati</taxon>
        <taxon>Planctomycetota</taxon>
        <taxon>Planctomycetia</taxon>
        <taxon>Pirellulales</taxon>
        <taxon>Pirellulaceae</taxon>
        <taxon>Blastopirellula</taxon>
    </lineage>
</organism>
<name>A0A2S8F5U4_9BACT</name>
<evidence type="ECO:0000256" key="1">
    <source>
        <dbReference type="ARBA" id="ARBA00004651"/>
    </source>
</evidence>
<proteinExistence type="predicted"/>
<dbReference type="PANTHER" id="PTHR35007">
    <property type="entry name" value="INTEGRAL MEMBRANE PROTEIN-RELATED"/>
    <property type="match status" value="1"/>
</dbReference>
<protein>
    <recommendedName>
        <fullName evidence="8">Type II secretion system protein GspF domain-containing protein</fullName>
    </recommendedName>
</protein>
<evidence type="ECO:0000256" key="4">
    <source>
        <dbReference type="ARBA" id="ARBA00022989"/>
    </source>
</evidence>
<feature type="transmembrane region" description="Helical" evidence="7">
    <location>
        <begin position="116"/>
        <end position="136"/>
    </location>
</feature>
<dbReference type="InterPro" id="IPR018076">
    <property type="entry name" value="T2SS_GspF_dom"/>
</dbReference>
<evidence type="ECO:0000256" key="5">
    <source>
        <dbReference type="ARBA" id="ARBA00023136"/>
    </source>
</evidence>
<evidence type="ECO:0000256" key="6">
    <source>
        <dbReference type="SAM" id="MobiDB-lite"/>
    </source>
</evidence>
<dbReference type="PANTHER" id="PTHR35007:SF2">
    <property type="entry name" value="PILUS ASSEMBLE PROTEIN"/>
    <property type="match status" value="1"/>
</dbReference>
<feature type="transmembrane region" description="Helical" evidence="7">
    <location>
        <begin position="6"/>
        <end position="28"/>
    </location>
</feature>
<evidence type="ECO:0000256" key="2">
    <source>
        <dbReference type="ARBA" id="ARBA00022475"/>
    </source>
</evidence>
<dbReference type="Pfam" id="PF00482">
    <property type="entry name" value="T2SSF"/>
    <property type="match status" value="1"/>
</dbReference>
<evidence type="ECO:0000256" key="3">
    <source>
        <dbReference type="ARBA" id="ARBA00022692"/>
    </source>
</evidence>
<keyword evidence="5 7" id="KW-0472">Membrane</keyword>
<accession>A0A2S8F5U4</accession>
<evidence type="ECO:0000313" key="10">
    <source>
        <dbReference type="Proteomes" id="UP000240009"/>
    </source>
</evidence>
<comment type="subcellular location">
    <subcellularLocation>
        <location evidence="1">Cell membrane</location>
        <topology evidence="1">Multi-pass membrane protein</topology>
    </subcellularLocation>
</comment>
<keyword evidence="4 7" id="KW-1133">Transmembrane helix</keyword>
<dbReference type="GO" id="GO:0005886">
    <property type="term" value="C:plasma membrane"/>
    <property type="evidence" value="ECO:0007669"/>
    <property type="project" value="UniProtKB-SubCell"/>
</dbReference>
<feature type="transmembrane region" description="Helical" evidence="7">
    <location>
        <begin position="85"/>
        <end position="104"/>
    </location>
</feature>
<dbReference type="OrthoDB" id="212987at2"/>
<keyword evidence="2" id="KW-1003">Cell membrane</keyword>
<dbReference type="Proteomes" id="UP000240009">
    <property type="component" value="Unassembled WGS sequence"/>
</dbReference>
<reference evidence="9 10" key="1">
    <citation type="submission" date="2018-02" db="EMBL/GenBank/DDBJ databases">
        <title>Comparative genomes isolates from brazilian mangrove.</title>
        <authorList>
            <person name="Araujo J.E."/>
            <person name="Taketani R.G."/>
            <person name="Silva M.C.P."/>
            <person name="Loureco M.V."/>
            <person name="Andreote F.D."/>
        </authorList>
    </citation>
    <scope>NUCLEOTIDE SEQUENCE [LARGE SCALE GENOMIC DNA]</scope>
    <source>
        <strain evidence="9 10">HEX-2 MGV</strain>
    </source>
</reference>
<dbReference type="InterPro" id="IPR042094">
    <property type="entry name" value="T2SS_GspF_sf"/>
</dbReference>
<feature type="transmembrane region" description="Helical" evidence="7">
    <location>
        <begin position="265"/>
        <end position="287"/>
    </location>
</feature>
<sequence>MPLSLEVVGAFLGISILLFLVGSLMLWLGRNKAQDYLEASSGKSLGVFTKLFAYMIPIANESRDKLQSELVKAGHYGKYAAEDYLALRNAAVFAWLIFVAAALVMTIDDGAAAQQFYFIVGGIVMLLIWGLPRIILSTSASARVQRIRYGLPDGLDMVTMTVSAGMPLQRAIAHVSRELRNSHNDLACELTILEGQASARSLDYALKEFAKRVDDPDVTALSTMIHHAERLGGNVANAFHEFADSIRETRRQRAEEEGNRTSIKLLFPVIFFLAPPIYVLLLGPAVMELRNFSMRETAPGGALNQSATQASVSSTPDRQNSIFSSGNN</sequence>
<feature type="region of interest" description="Disordered" evidence="6">
    <location>
        <begin position="299"/>
        <end position="328"/>
    </location>
</feature>
<evidence type="ECO:0000256" key="7">
    <source>
        <dbReference type="SAM" id="Phobius"/>
    </source>
</evidence>
<keyword evidence="3 7" id="KW-0812">Transmembrane</keyword>
<evidence type="ECO:0000259" key="8">
    <source>
        <dbReference type="Pfam" id="PF00482"/>
    </source>
</evidence>
<dbReference type="AlphaFoldDB" id="A0A2S8F5U4"/>